<keyword evidence="11 15" id="KW-0012">Acyltransferase</keyword>
<dbReference type="Proteomes" id="UP000799539">
    <property type="component" value="Unassembled WGS sequence"/>
</dbReference>
<dbReference type="GO" id="GO:0006592">
    <property type="term" value="P:ornithine biosynthetic process"/>
    <property type="evidence" value="ECO:0007669"/>
    <property type="project" value="TreeGrafter"/>
</dbReference>
<dbReference type="PANTHER" id="PTHR23342:SF4">
    <property type="entry name" value="AMINO-ACID ACETYLTRANSFERASE, MITOCHONDRIAL"/>
    <property type="match status" value="1"/>
</dbReference>
<organism evidence="19 20">
    <name type="scientific">Cercospora zeae-maydis SCOH1-5</name>
    <dbReference type="NCBI Taxonomy" id="717836"/>
    <lineage>
        <taxon>Eukaryota</taxon>
        <taxon>Fungi</taxon>
        <taxon>Dikarya</taxon>
        <taxon>Ascomycota</taxon>
        <taxon>Pezizomycotina</taxon>
        <taxon>Dothideomycetes</taxon>
        <taxon>Dothideomycetidae</taxon>
        <taxon>Mycosphaerellales</taxon>
        <taxon>Mycosphaerellaceae</taxon>
        <taxon>Cercospora</taxon>
    </lineage>
</organism>
<keyword evidence="9" id="KW-0809">Transit peptide</keyword>
<name>A0A6A6FXB7_9PEZI</name>
<evidence type="ECO:0000256" key="16">
    <source>
        <dbReference type="SAM" id="Coils"/>
    </source>
</evidence>
<comment type="catalytic activity">
    <reaction evidence="14 15">
        <text>L-glutamate + acetyl-CoA = N-acetyl-L-glutamate + CoA + H(+)</text>
        <dbReference type="Rhea" id="RHEA:24292"/>
        <dbReference type="ChEBI" id="CHEBI:15378"/>
        <dbReference type="ChEBI" id="CHEBI:29985"/>
        <dbReference type="ChEBI" id="CHEBI:44337"/>
        <dbReference type="ChEBI" id="CHEBI:57287"/>
        <dbReference type="ChEBI" id="CHEBI:57288"/>
        <dbReference type="EC" id="2.3.1.1"/>
    </reaction>
</comment>
<evidence type="ECO:0000313" key="19">
    <source>
        <dbReference type="EMBL" id="KAF2217860.1"/>
    </source>
</evidence>
<evidence type="ECO:0000256" key="17">
    <source>
        <dbReference type="SAM" id="MobiDB-lite"/>
    </source>
</evidence>
<feature type="region of interest" description="Disordered" evidence="17">
    <location>
        <begin position="28"/>
        <end position="54"/>
    </location>
</feature>
<protein>
    <recommendedName>
        <fullName evidence="6 15">Amino-acid acetyltransferase, mitochondrial</fullName>
        <ecNumber evidence="5 15">2.3.1.1</ecNumber>
    </recommendedName>
    <alternativeName>
        <fullName evidence="12 15">Glutamate N-acetyltransferase</fullName>
    </alternativeName>
    <alternativeName>
        <fullName evidence="13 15">N-acetylglutamate synthase</fullName>
    </alternativeName>
</protein>
<evidence type="ECO:0000256" key="11">
    <source>
        <dbReference type="ARBA" id="ARBA00023315"/>
    </source>
</evidence>
<dbReference type="PANTHER" id="PTHR23342">
    <property type="entry name" value="N-ACETYLGLUTAMATE SYNTHASE"/>
    <property type="match status" value="1"/>
</dbReference>
<evidence type="ECO:0000256" key="9">
    <source>
        <dbReference type="ARBA" id="ARBA00022946"/>
    </source>
</evidence>
<evidence type="ECO:0000256" key="3">
    <source>
        <dbReference type="ARBA" id="ARBA00004925"/>
    </source>
</evidence>
<comment type="pathway">
    <text evidence="3 15">Amino-acid biosynthesis; L-arginine biosynthesis; N(2)-acetyl-L-ornithine from L-glutamate: step 1/4.</text>
</comment>
<dbReference type="GO" id="GO:0004042">
    <property type="term" value="F:L-glutamate N-acetyltransferase activity"/>
    <property type="evidence" value="ECO:0007669"/>
    <property type="project" value="InterPro"/>
</dbReference>
<evidence type="ECO:0000256" key="15">
    <source>
        <dbReference type="PIRNR" id="PIRNR007892"/>
    </source>
</evidence>
<comment type="subcellular location">
    <subcellularLocation>
        <location evidence="2 15">Mitochondrion</location>
    </subcellularLocation>
</comment>
<dbReference type="InterPro" id="IPR006855">
    <property type="entry name" value="Vertebrate-like_GNAT_dom"/>
</dbReference>
<dbReference type="GO" id="GO:0005759">
    <property type="term" value="C:mitochondrial matrix"/>
    <property type="evidence" value="ECO:0007669"/>
    <property type="project" value="TreeGrafter"/>
</dbReference>
<dbReference type="EMBL" id="ML992662">
    <property type="protein sequence ID" value="KAF2217860.1"/>
    <property type="molecule type" value="Genomic_DNA"/>
</dbReference>
<dbReference type="AlphaFoldDB" id="A0A6A6FXB7"/>
<dbReference type="Gene3D" id="3.40.1160.10">
    <property type="entry name" value="Acetylglutamate kinase-like"/>
    <property type="match status" value="1"/>
</dbReference>
<accession>A0A6A6FXB7</accession>
<dbReference type="PIRSF" id="PIRSF007892">
    <property type="entry name" value="NAGS_fungal"/>
    <property type="match status" value="1"/>
</dbReference>
<evidence type="ECO:0000256" key="4">
    <source>
        <dbReference type="ARBA" id="ARBA00008694"/>
    </source>
</evidence>
<keyword evidence="16" id="KW-0175">Coiled coil</keyword>
<evidence type="ECO:0000256" key="10">
    <source>
        <dbReference type="ARBA" id="ARBA00023128"/>
    </source>
</evidence>
<dbReference type="InterPro" id="IPR036393">
    <property type="entry name" value="AceGlu_kinase-like_sf"/>
</dbReference>
<comment type="similarity">
    <text evidence="4 15">Belongs to the acetyltransferase family.</text>
</comment>
<dbReference type="Pfam" id="PF04768">
    <property type="entry name" value="NAT"/>
    <property type="match status" value="1"/>
</dbReference>
<evidence type="ECO:0000313" key="20">
    <source>
        <dbReference type="Proteomes" id="UP000799539"/>
    </source>
</evidence>
<proteinExistence type="inferred from homology"/>
<keyword evidence="7 15" id="KW-0028">Amino-acid biosynthesis</keyword>
<evidence type="ECO:0000256" key="8">
    <source>
        <dbReference type="ARBA" id="ARBA00022679"/>
    </source>
</evidence>
<gene>
    <name evidence="19" type="ORF">CERZMDRAFT_92502</name>
</gene>
<evidence type="ECO:0000256" key="12">
    <source>
        <dbReference type="ARBA" id="ARBA00030346"/>
    </source>
</evidence>
<keyword evidence="8 15" id="KW-0808">Transferase</keyword>
<feature type="compositionally biased region" description="Pro residues" evidence="17">
    <location>
        <begin position="35"/>
        <end position="44"/>
    </location>
</feature>
<feature type="domain" description="N-acetyltransferase" evidence="18">
    <location>
        <begin position="508"/>
        <end position="671"/>
    </location>
</feature>
<dbReference type="EC" id="2.3.1.1" evidence="5 15"/>
<sequence>MTTSMLASGKANAYAGLKKWTVSQCGRVYSNSSSTPPPPPPPPTANGKHAARTEDAAKQRELVMNVLTANATKRDAKQYLARFEQSARTRAYLGPSNAAQQHDSHVSRHRVPHRDDHNGVNLGGLYTPARAMANTPQFTVQHAFREQQAQEPQQELHVALACLKAPEAIDDFTLDGLAKTISQLVKLDMAIVLVLDINPCNVQAENHAEQLADTKTMRRVLAQQADRLCDAIDRHNPEGARSVPNALETYEDHWEQGIDTMELQVAMPNLIMDPLSRGMVPIVSPLAYNTSGQLVEVAAADIMAALTKYLTGKDKPVDPDATHHYGGVSLDRIVVLDAVGGIPSKHRGHGAHVFINLDQEYDLVESELAEYAEEARQDEANSRGPAFYDQHRDNLELVRRCLHILPPSSSGLIVSPQEAAGSSAAVDASVPALEAGTRRQKNPLIHNLLTNKPVISSSLPAARLAPVEQKSDDRPMTDASTVLRKGMPLSVIPSADRVLGWHKPSAGRTPLKLEKDPRVDFPRLVHLIENSFRRKLNVKHYLQRVNSHVAGIIVAGQYEGGAILTWETPPGVNDPQRLVPYLDKFAVLQSSQGSSGVADIVFQSMVRSCFPNGVCWRSRTDNPVNKWYFERAAGSWKIPDSNWTMFWTGEGVIENEQKWNDYVAVCSSIQASWAEDGKKDD</sequence>
<evidence type="ECO:0000259" key="18">
    <source>
        <dbReference type="PROSITE" id="PS51731"/>
    </source>
</evidence>
<keyword evidence="20" id="KW-1185">Reference proteome</keyword>
<evidence type="ECO:0000256" key="7">
    <source>
        <dbReference type="ARBA" id="ARBA00022605"/>
    </source>
</evidence>
<comment type="function">
    <text evidence="1 15">N-acetylglutamate synthase involved in arginine biosynthesis.</text>
</comment>
<dbReference type="FunFam" id="3.40.630.30:FF:000049">
    <property type="entry name" value="Amino-acid acetyltransferase, mitochondrial"/>
    <property type="match status" value="1"/>
</dbReference>
<keyword evidence="10 15" id="KW-0496">Mitochondrion</keyword>
<evidence type="ECO:0000256" key="6">
    <source>
        <dbReference type="ARBA" id="ARBA00018802"/>
    </source>
</evidence>
<dbReference type="UniPathway" id="UPA00068">
    <property type="reaction ID" value="UER00106"/>
</dbReference>
<feature type="coiled-coil region" evidence="16">
    <location>
        <begin position="354"/>
        <end position="381"/>
    </location>
</feature>
<dbReference type="GO" id="GO:0006526">
    <property type="term" value="P:L-arginine biosynthetic process"/>
    <property type="evidence" value="ECO:0007669"/>
    <property type="project" value="UniProtKB-UniPathway"/>
</dbReference>
<reference evidence="19" key="1">
    <citation type="journal article" date="2020" name="Stud. Mycol.">
        <title>101 Dothideomycetes genomes: a test case for predicting lifestyles and emergence of pathogens.</title>
        <authorList>
            <person name="Haridas S."/>
            <person name="Albert R."/>
            <person name="Binder M."/>
            <person name="Bloem J."/>
            <person name="Labutti K."/>
            <person name="Salamov A."/>
            <person name="Andreopoulos B."/>
            <person name="Baker S."/>
            <person name="Barry K."/>
            <person name="Bills G."/>
            <person name="Bluhm B."/>
            <person name="Cannon C."/>
            <person name="Castanera R."/>
            <person name="Culley D."/>
            <person name="Daum C."/>
            <person name="Ezra D."/>
            <person name="Gonzalez J."/>
            <person name="Henrissat B."/>
            <person name="Kuo A."/>
            <person name="Liang C."/>
            <person name="Lipzen A."/>
            <person name="Lutzoni F."/>
            <person name="Magnuson J."/>
            <person name="Mondo S."/>
            <person name="Nolan M."/>
            <person name="Ohm R."/>
            <person name="Pangilinan J."/>
            <person name="Park H.-J."/>
            <person name="Ramirez L."/>
            <person name="Alfaro M."/>
            <person name="Sun H."/>
            <person name="Tritt A."/>
            <person name="Yoshinaga Y."/>
            <person name="Zwiers L.-H."/>
            <person name="Turgeon B."/>
            <person name="Goodwin S."/>
            <person name="Spatafora J."/>
            <person name="Crous P."/>
            <person name="Grigoriev I."/>
        </authorList>
    </citation>
    <scope>NUCLEOTIDE SEQUENCE</scope>
    <source>
        <strain evidence="19">SCOH1-5</strain>
    </source>
</reference>
<evidence type="ECO:0000256" key="14">
    <source>
        <dbReference type="ARBA" id="ARBA00048372"/>
    </source>
</evidence>
<dbReference type="OrthoDB" id="5585968at2759"/>
<evidence type="ECO:0000256" key="13">
    <source>
        <dbReference type="ARBA" id="ARBA00033251"/>
    </source>
</evidence>
<dbReference type="InterPro" id="IPR011190">
    <property type="entry name" value="GlcNAc_Synth_fun"/>
</dbReference>
<evidence type="ECO:0000256" key="5">
    <source>
        <dbReference type="ARBA" id="ARBA00012697"/>
    </source>
</evidence>
<dbReference type="PROSITE" id="PS51731">
    <property type="entry name" value="GNAT_NAGS"/>
    <property type="match status" value="1"/>
</dbReference>
<evidence type="ECO:0000256" key="2">
    <source>
        <dbReference type="ARBA" id="ARBA00004173"/>
    </source>
</evidence>
<feature type="region of interest" description="Disordered" evidence="17">
    <location>
        <begin position="95"/>
        <end position="119"/>
    </location>
</feature>
<dbReference type="Gene3D" id="3.40.630.30">
    <property type="match status" value="1"/>
</dbReference>
<evidence type="ECO:0000256" key="1">
    <source>
        <dbReference type="ARBA" id="ARBA00002294"/>
    </source>
</evidence>